<dbReference type="SUPFAM" id="SSF48452">
    <property type="entry name" value="TPR-like"/>
    <property type="match status" value="1"/>
</dbReference>
<keyword evidence="1" id="KW-0479">Metal-binding</keyword>
<dbReference type="OMA" id="NSEAICH"/>
<evidence type="ECO:0000259" key="5">
    <source>
        <dbReference type="PROSITE" id="PS50865"/>
    </source>
</evidence>
<dbReference type="RefSeq" id="XP_030842953.1">
    <property type="nucleotide sequence ID" value="XM_030987093.1"/>
</dbReference>
<dbReference type="SMART" id="SM00028">
    <property type="entry name" value="TPR"/>
    <property type="match status" value="2"/>
</dbReference>
<dbReference type="Gene3D" id="6.10.140.2220">
    <property type="match status" value="1"/>
</dbReference>
<dbReference type="InterPro" id="IPR019734">
    <property type="entry name" value="TPR_rpt"/>
</dbReference>
<dbReference type="AlphaFoldDB" id="A0A7M7NZM2"/>
<name>A0A7M7NZM2_STRPU</name>
<dbReference type="GO" id="GO:0008270">
    <property type="term" value="F:zinc ion binding"/>
    <property type="evidence" value="ECO:0007669"/>
    <property type="project" value="UniProtKB-KW"/>
</dbReference>
<dbReference type="Pfam" id="PF01753">
    <property type="entry name" value="zf-MYND"/>
    <property type="match status" value="1"/>
</dbReference>
<dbReference type="InterPro" id="IPR011990">
    <property type="entry name" value="TPR-like_helical_dom_sf"/>
</dbReference>
<dbReference type="PROSITE" id="PS50865">
    <property type="entry name" value="ZF_MYND_2"/>
    <property type="match status" value="1"/>
</dbReference>
<organism evidence="6 7">
    <name type="scientific">Strongylocentrotus purpuratus</name>
    <name type="common">Purple sea urchin</name>
    <dbReference type="NCBI Taxonomy" id="7668"/>
    <lineage>
        <taxon>Eukaryota</taxon>
        <taxon>Metazoa</taxon>
        <taxon>Echinodermata</taxon>
        <taxon>Eleutherozoa</taxon>
        <taxon>Echinozoa</taxon>
        <taxon>Echinoidea</taxon>
        <taxon>Euechinoidea</taxon>
        <taxon>Echinacea</taxon>
        <taxon>Camarodonta</taxon>
        <taxon>Echinidea</taxon>
        <taxon>Strongylocentrotidae</taxon>
        <taxon>Strongylocentrotus</taxon>
    </lineage>
</organism>
<reference evidence="7" key="1">
    <citation type="submission" date="2015-02" db="EMBL/GenBank/DDBJ databases">
        <title>Genome sequencing for Strongylocentrotus purpuratus.</title>
        <authorList>
            <person name="Murali S."/>
            <person name="Liu Y."/>
            <person name="Vee V."/>
            <person name="English A."/>
            <person name="Wang M."/>
            <person name="Skinner E."/>
            <person name="Han Y."/>
            <person name="Muzny D.M."/>
            <person name="Worley K.C."/>
            <person name="Gibbs R.A."/>
        </authorList>
    </citation>
    <scope>NUCLEOTIDE SEQUENCE</scope>
</reference>
<proteinExistence type="predicted"/>
<evidence type="ECO:0000313" key="7">
    <source>
        <dbReference type="Proteomes" id="UP000007110"/>
    </source>
</evidence>
<dbReference type="Gene3D" id="1.25.40.10">
    <property type="entry name" value="Tetratricopeptide repeat domain"/>
    <property type="match status" value="1"/>
</dbReference>
<evidence type="ECO:0000313" key="6">
    <source>
        <dbReference type="EnsemblMetazoa" id="XP_030842953"/>
    </source>
</evidence>
<evidence type="ECO:0000256" key="4">
    <source>
        <dbReference type="PROSITE-ProRule" id="PRU00134"/>
    </source>
</evidence>
<dbReference type="InParanoid" id="A0A7M7NZM2"/>
<dbReference type="KEGG" id="spu:578001"/>
<dbReference type="Proteomes" id="UP000007110">
    <property type="component" value="Unassembled WGS sequence"/>
</dbReference>
<keyword evidence="3" id="KW-0862">Zinc</keyword>
<feature type="domain" description="MYND-type" evidence="5">
    <location>
        <begin position="665"/>
        <end position="704"/>
    </location>
</feature>
<dbReference type="EnsemblMetazoa" id="XM_030987093">
    <property type="protein sequence ID" value="XP_030842953"/>
    <property type="gene ID" value="LOC578001"/>
</dbReference>
<keyword evidence="7" id="KW-1185">Reference proteome</keyword>
<accession>A0A7M7NZM2</accession>
<sequence>MNGKDKRRVTKFGDQVKILVDSLSTQDKSRTKCVKKLFRGVTRNSNPEEAEAVQLLLGRDHEWRRHQVQVMKALSKIVRLMMITEGTTFHEMEWNELMELFISCRLFDVVNLLLRIKVPQSVTEDDASSGFGDSWESVYFHSLEITSNIISSSYICRTEDITKPFFDEVIKHKSFLDVVVGYAMDTSRPIMTCHALHILSYCCHNNIPSAKKLGKKKDLFGRLCEYVNKNFATKLTSDWFKGGVEQYEFDMMGDRPQGLIPLYFQEAFKEHSMEEMTKDEQRQCVMSYTYCMHLFGLKLMAILTIADDNARDVVVKDPTLLKPCIRWLEAPVTSKFASAALNETLLILTGLCNSEAICHKLISTHNLIQLLERGVFYGTYDHVSNFFHLTTKIASHEGMLRSKIGAVENIARAATVHMYSHAHELRLYMLTYLTYIVETDGVHHMIKYFGPHHIHYYPSYYFNEARQIDMNVTDLLKGYKYYAESAYRHADGQFQQRMKTSNGLHQGRAETLKEEGNNAFLGKNYKEAISKYTEGLVICPPLKKEKQLKSWYDLPITLYCNRAQSHLSLEQYQQAIKDCDKAIARCIGVADPTNRIGNVRNNTLMRKALYRRSRGLFFVKDYYRALCDITLCLMGDDTADYFISHRDKVLIQYRDMHGLEPIPSCDMCGLGIGKKLKRCARCTGLYCSRDCQLKAWEKFHKINCQDFVKTRIDGSDSD</sequence>
<protein>
    <recommendedName>
        <fullName evidence="5">MYND-type domain-containing protein</fullName>
    </recommendedName>
</protein>
<dbReference type="SUPFAM" id="SSF144232">
    <property type="entry name" value="HIT/MYND zinc finger-like"/>
    <property type="match status" value="1"/>
</dbReference>
<dbReference type="InterPro" id="IPR002893">
    <property type="entry name" value="Znf_MYND"/>
</dbReference>
<dbReference type="InterPro" id="IPR052769">
    <property type="entry name" value="TPR_domain_protein"/>
</dbReference>
<reference evidence="6" key="2">
    <citation type="submission" date="2021-01" db="UniProtKB">
        <authorList>
            <consortium name="EnsemblMetazoa"/>
        </authorList>
    </citation>
    <scope>IDENTIFICATION</scope>
</reference>
<dbReference type="GeneID" id="578001"/>
<evidence type="ECO:0000256" key="2">
    <source>
        <dbReference type="ARBA" id="ARBA00022771"/>
    </source>
</evidence>
<dbReference type="PANTHER" id="PTHR46014:SF1">
    <property type="entry name" value="TETRATRICOPEPTIDE REPEAT PROTEIN 1"/>
    <property type="match status" value="1"/>
</dbReference>
<keyword evidence="2 4" id="KW-0863">Zinc-finger</keyword>
<dbReference type="OrthoDB" id="245563at2759"/>
<evidence type="ECO:0000256" key="1">
    <source>
        <dbReference type="ARBA" id="ARBA00022723"/>
    </source>
</evidence>
<evidence type="ECO:0000256" key="3">
    <source>
        <dbReference type="ARBA" id="ARBA00022833"/>
    </source>
</evidence>
<dbReference type="PANTHER" id="PTHR46014">
    <property type="entry name" value="TETRATRICOPEPTIDE REPEAT PROTEIN 1"/>
    <property type="match status" value="1"/>
</dbReference>